<gene>
    <name evidence="1" type="ORF">rsdtw13_14440</name>
</gene>
<accession>A0ACB5RAX0</accession>
<keyword evidence="2" id="KW-1185">Reference proteome</keyword>
<reference evidence="1" key="1">
    <citation type="journal article" date="2025" name="Int. J. Syst. Evol. Microbiol.">
        <title>Inconstantimicrobium mannanitabidum sp. nov., a novel member of the family Clostridiaceae isolated from anoxic soil under the treatment of reductive soil disinfestation.</title>
        <authorList>
            <person name="Ueki A."/>
            <person name="Tonouchi A."/>
            <person name="Honma S."/>
            <person name="Kaku N."/>
            <person name="Ueki K."/>
        </authorList>
    </citation>
    <scope>NUCLEOTIDE SEQUENCE</scope>
    <source>
        <strain evidence="1">TW13</strain>
    </source>
</reference>
<organism evidence="1 2">
    <name type="scientific">Inconstantimicrobium mannanitabidum</name>
    <dbReference type="NCBI Taxonomy" id="1604901"/>
    <lineage>
        <taxon>Bacteria</taxon>
        <taxon>Bacillati</taxon>
        <taxon>Bacillota</taxon>
        <taxon>Clostridia</taxon>
        <taxon>Eubacteriales</taxon>
        <taxon>Clostridiaceae</taxon>
        <taxon>Inconstantimicrobium</taxon>
    </lineage>
</organism>
<dbReference type="EMBL" id="BROD01000001">
    <property type="protein sequence ID" value="GKX66186.1"/>
    <property type="molecule type" value="Genomic_DNA"/>
</dbReference>
<dbReference type="Proteomes" id="UP001058074">
    <property type="component" value="Unassembled WGS sequence"/>
</dbReference>
<sequence length="113" mass="12738">MKKVKLAIAFLWQGIIAFISPLWIGLIYMDITGHGKGYDYDLGSEVDIYIVEGIIALILWSIAILPVTMWLGLEFYEIKKRLATIPLLSFIILFVIGIAFIGLKNFLSAFGIR</sequence>
<evidence type="ECO:0000313" key="2">
    <source>
        <dbReference type="Proteomes" id="UP001058074"/>
    </source>
</evidence>
<name>A0ACB5RAX0_9CLOT</name>
<evidence type="ECO:0000313" key="1">
    <source>
        <dbReference type="EMBL" id="GKX66186.1"/>
    </source>
</evidence>
<protein>
    <submittedName>
        <fullName evidence="1">Uncharacterized protein</fullName>
    </submittedName>
</protein>
<comment type="caution">
    <text evidence="1">The sequence shown here is derived from an EMBL/GenBank/DDBJ whole genome shotgun (WGS) entry which is preliminary data.</text>
</comment>
<proteinExistence type="predicted"/>